<keyword evidence="4" id="KW-0813">Transport</keyword>
<comment type="similarity">
    <text evidence="3">Belongs to the Ca(2+):cation antiporter (CaCA) (TC 2.A.19) family. SLC24A subfamily.</text>
</comment>
<keyword evidence="9 25" id="KW-0812">Transmembrane</keyword>
<evidence type="ECO:0000256" key="10">
    <source>
        <dbReference type="ARBA" id="ARBA00022729"/>
    </source>
</evidence>
<dbReference type="PANTHER" id="PTHR10846">
    <property type="entry name" value="SODIUM/POTASSIUM/CALCIUM EXCHANGER"/>
    <property type="match status" value="1"/>
</dbReference>
<feature type="transmembrane region" description="Helical" evidence="25">
    <location>
        <begin position="348"/>
        <end position="372"/>
    </location>
</feature>
<evidence type="ECO:0000256" key="22">
    <source>
        <dbReference type="ARBA" id="ARBA00069887"/>
    </source>
</evidence>
<keyword evidence="12" id="KW-0769">Symport</keyword>
<evidence type="ECO:0000256" key="9">
    <source>
        <dbReference type="ARBA" id="ARBA00022692"/>
    </source>
</evidence>
<dbReference type="RefSeq" id="XP_028984654.1">
    <property type="nucleotide sequence ID" value="XM_029128821.3"/>
</dbReference>
<keyword evidence="8" id="KW-0716">Sensory transduction</keyword>
<dbReference type="Gene3D" id="1.20.1420.30">
    <property type="entry name" value="NCX, central ion-binding region"/>
    <property type="match status" value="2"/>
</dbReference>
<dbReference type="FunCoup" id="A0A6P7KVN8">
    <property type="interactions" value="683"/>
</dbReference>
<evidence type="ECO:0000256" key="4">
    <source>
        <dbReference type="ARBA" id="ARBA00022448"/>
    </source>
</evidence>
<evidence type="ECO:0000256" key="14">
    <source>
        <dbReference type="ARBA" id="ARBA00022989"/>
    </source>
</evidence>
<dbReference type="CTD" id="283652"/>
<dbReference type="FunFam" id="1.20.1420.30:FF:000015">
    <property type="entry name" value="sodium/potassium/calcium exchanger 5 isoform X2"/>
    <property type="match status" value="1"/>
</dbReference>
<feature type="transmembrane region" description="Helical" evidence="25">
    <location>
        <begin position="480"/>
        <end position="500"/>
    </location>
</feature>
<feature type="transmembrane region" description="Helical" evidence="25">
    <location>
        <begin position="384"/>
        <end position="406"/>
    </location>
</feature>
<comment type="function">
    <text evidence="21">Calcium, potassium:sodium antiporter that transports 1 Ca(2+) and 1 K(+) to the melanosome in exchange for 4 cytoplasmic Na(+). Involved in pigmentation, possibly by participating in ion transport in melanosomes. Predominant sodium-calcium exchanger in melanocytes.</text>
</comment>
<keyword evidence="5" id="KW-0050">Antiport</keyword>
<keyword evidence="6" id="KW-0633">Potassium transport</keyword>
<evidence type="ECO:0000256" key="19">
    <source>
        <dbReference type="ARBA" id="ARBA00023201"/>
    </source>
</evidence>
<feature type="transmembrane region" description="Helical" evidence="25">
    <location>
        <begin position="151"/>
        <end position="174"/>
    </location>
</feature>
<dbReference type="NCBIfam" id="TIGR00367">
    <property type="entry name" value="calcium/sodium antiporter"/>
    <property type="match status" value="1"/>
</dbReference>
<feature type="transmembrane region" description="Helical" evidence="25">
    <location>
        <begin position="20"/>
        <end position="42"/>
    </location>
</feature>
<feature type="transmembrane region" description="Helical" evidence="25">
    <location>
        <begin position="186"/>
        <end position="204"/>
    </location>
</feature>
<evidence type="ECO:0000256" key="15">
    <source>
        <dbReference type="ARBA" id="ARBA00023034"/>
    </source>
</evidence>
<dbReference type="Proteomes" id="UP000515150">
    <property type="component" value="Chromosome 16"/>
</dbReference>
<dbReference type="OrthoDB" id="2127281at2759"/>
<dbReference type="GO" id="GO:0006874">
    <property type="term" value="P:intracellular calcium ion homeostasis"/>
    <property type="evidence" value="ECO:0007669"/>
    <property type="project" value="TreeGrafter"/>
</dbReference>
<dbReference type="InParanoid" id="A0A6P7KVN8"/>
<feature type="transmembrane region" description="Helical" evidence="25">
    <location>
        <begin position="455"/>
        <end position="473"/>
    </location>
</feature>
<keyword evidence="17" id="KW-0406">Ion transport</keyword>
<evidence type="ECO:0000256" key="6">
    <source>
        <dbReference type="ARBA" id="ARBA00022538"/>
    </source>
</evidence>
<feature type="transmembrane region" description="Helical" evidence="25">
    <location>
        <begin position="83"/>
        <end position="101"/>
    </location>
</feature>
<feature type="domain" description="Sodium/calcium exchanger membrane region" evidence="26">
    <location>
        <begin position="88"/>
        <end position="229"/>
    </location>
</feature>
<feature type="transmembrane region" description="Helical" evidence="25">
    <location>
        <begin position="210"/>
        <end position="230"/>
    </location>
</feature>
<dbReference type="FunFam" id="1.20.1420.30:FF:000009">
    <property type="entry name" value="sodium/potassium/calcium exchanger 5 isoform X2"/>
    <property type="match status" value="1"/>
</dbReference>
<keyword evidence="16" id="KW-0915">Sodium</keyword>
<dbReference type="GO" id="GO:0016020">
    <property type="term" value="C:membrane"/>
    <property type="evidence" value="ECO:0007669"/>
    <property type="project" value="InterPro"/>
</dbReference>
<proteinExistence type="inferred from homology"/>
<evidence type="ECO:0000256" key="7">
    <source>
        <dbReference type="ARBA" id="ARBA00022568"/>
    </source>
</evidence>
<dbReference type="InterPro" id="IPR004481">
    <property type="entry name" value="K/Na/Ca-exchanger"/>
</dbReference>
<feature type="domain" description="Sodium/calcium exchanger membrane region" evidence="26">
    <location>
        <begin position="349"/>
        <end position="498"/>
    </location>
</feature>
<evidence type="ECO:0000256" key="12">
    <source>
        <dbReference type="ARBA" id="ARBA00022847"/>
    </source>
</evidence>
<protein>
    <recommendedName>
        <fullName evidence="22">Sodium/potassium/calcium exchanger 5</fullName>
    </recommendedName>
    <alternativeName>
        <fullName evidence="23">Na(+)/K(+)/Ca(2+)-exchange protein 5</fullName>
    </alternativeName>
    <alternativeName>
        <fullName evidence="24">Solute carrier family 24 member 5</fullName>
    </alternativeName>
</protein>
<gene>
    <name evidence="28" type="primary">slc24a5</name>
</gene>
<sequence>MTMNEIAAPQRKRRKDFIPYFLGFVIFLFCTVHLTSFIAAAAQEARSPRVRRAIENETECISPQSSEFPEGFFTVQERKDGGLVIYFMIIFYMLLAVSIVCDDYFLPSLEVISERLGLSQDVAGATFMAAGSSAPELVTAFLGVFVTKGDIGVSTIVGSAVYNLLGICAACGLFASVAGRLTCWPLFRDCLAYGISVSAVIGIISDNKVYWYDAALLLLVYVIYIVVLCFDLRISEFVLRKVSPCCTCLGKRPDEKTETQPLVGWNVDASLRVHSRSRTDSGIFQDDSGYSHLSLSLHGLNEIPEEHKSVFAVPESDLKRILWVLSLPIITLLFLTIPDCRRRFWKEWFMITFIMSAVWISAFTYVLVWMVTVVGETLLIPDTVMGLTLLAAGTSIPDTLASVMVARAGKADMAMSNIVGSNVFDMLCLGLPWFIKTAFMDTNNPIEVNSTGMVFISATLLLSVIFLFVSVHVNGWKLDWKLGIISLICYILFATLSILYELGIIGNNPIKLCSD</sequence>
<keyword evidence="13" id="KW-0630">Potassium</keyword>
<dbReference type="GO" id="GO:0008273">
    <property type="term" value="F:calcium, potassium:sodium antiporter activity"/>
    <property type="evidence" value="ECO:0007669"/>
    <property type="project" value="TreeGrafter"/>
</dbReference>
<comment type="subcellular location">
    <subcellularLocation>
        <location evidence="1">Golgi apparatus</location>
        <location evidence="1">trans-Golgi network membrane</location>
        <topology evidence="1">Multi-pass membrane protein</topology>
    </subcellularLocation>
    <subcellularLocation>
        <location evidence="2">Melanosome</location>
    </subcellularLocation>
</comment>
<dbReference type="InterPro" id="IPR044880">
    <property type="entry name" value="NCX_ion-bd_dom_sf"/>
</dbReference>
<evidence type="ECO:0000256" key="23">
    <source>
        <dbReference type="ARBA" id="ARBA00081356"/>
    </source>
</evidence>
<dbReference type="InterPro" id="IPR004837">
    <property type="entry name" value="NaCa_Exmemb"/>
</dbReference>
<keyword evidence="11" id="KW-0106">Calcium</keyword>
<accession>A0A6P7KVN8</accession>
<evidence type="ECO:0000256" key="20">
    <source>
        <dbReference type="ARBA" id="ARBA00033627"/>
    </source>
</evidence>
<dbReference type="GO" id="GO:0030318">
    <property type="term" value="P:melanocyte differentiation"/>
    <property type="evidence" value="ECO:0007669"/>
    <property type="project" value="TreeGrafter"/>
</dbReference>
<dbReference type="GO" id="GO:0015293">
    <property type="term" value="F:symporter activity"/>
    <property type="evidence" value="ECO:0007669"/>
    <property type="project" value="UniProtKB-KW"/>
</dbReference>
<comment type="catalytic activity">
    <reaction evidence="20">
        <text>Ca(2+)(out) + K(+)(out) + 4 Na(+)(in) = Ca(2+)(in) + K(+)(in) + 4 Na(+)(out)</text>
        <dbReference type="Rhea" id="RHEA:69967"/>
        <dbReference type="ChEBI" id="CHEBI:29101"/>
        <dbReference type="ChEBI" id="CHEBI:29103"/>
        <dbReference type="ChEBI" id="CHEBI:29108"/>
    </reaction>
</comment>
<dbReference type="GeneID" id="114842855"/>
<evidence type="ECO:0000256" key="1">
    <source>
        <dbReference type="ARBA" id="ARBA00004166"/>
    </source>
</evidence>
<evidence type="ECO:0000256" key="2">
    <source>
        <dbReference type="ARBA" id="ARBA00004223"/>
    </source>
</evidence>
<keyword evidence="7" id="KW-0109">Calcium transport</keyword>
<evidence type="ECO:0000313" key="27">
    <source>
        <dbReference type="Proteomes" id="UP000515150"/>
    </source>
</evidence>
<dbReference type="KEGG" id="bspl:114842855"/>
<keyword evidence="14 25" id="KW-1133">Transmembrane helix</keyword>
<reference evidence="28" key="1">
    <citation type="submission" date="2025-08" db="UniProtKB">
        <authorList>
            <consortium name="RefSeq"/>
        </authorList>
    </citation>
    <scope>IDENTIFICATION</scope>
</reference>
<evidence type="ECO:0000256" key="16">
    <source>
        <dbReference type="ARBA" id="ARBA00023053"/>
    </source>
</evidence>
<evidence type="ECO:0000256" key="8">
    <source>
        <dbReference type="ARBA" id="ARBA00022606"/>
    </source>
</evidence>
<evidence type="ECO:0000256" key="11">
    <source>
        <dbReference type="ARBA" id="ARBA00022837"/>
    </source>
</evidence>
<keyword evidence="19" id="KW-0739">Sodium transport</keyword>
<organism evidence="27 28">
    <name type="scientific">Betta splendens</name>
    <name type="common">Siamese fighting fish</name>
    <dbReference type="NCBI Taxonomy" id="158456"/>
    <lineage>
        <taxon>Eukaryota</taxon>
        <taxon>Metazoa</taxon>
        <taxon>Chordata</taxon>
        <taxon>Craniata</taxon>
        <taxon>Vertebrata</taxon>
        <taxon>Euteleostomi</taxon>
        <taxon>Actinopterygii</taxon>
        <taxon>Neopterygii</taxon>
        <taxon>Teleostei</taxon>
        <taxon>Neoteleostei</taxon>
        <taxon>Acanthomorphata</taxon>
        <taxon>Anabantaria</taxon>
        <taxon>Anabantiformes</taxon>
        <taxon>Anabantoidei</taxon>
        <taxon>Osphronemidae</taxon>
        <taxon>Betta</taxon>
    </lineage>
</organism>
<feature type="transmembrane region" description="Helical" evidence="25">
    <location>
        <begin position="122"/>
        <end position="145"/>
    </location>
</feature>
<dbReference type="GO" id="GO:0005802">
    <property type="term" value="C:trans-Golgi network"/>
    <property type="evidence" value="ECO:0007669"/>
    <property type="project" value="TreeGrafter"/>
</dbReference>
<evidence type="ECO:0000256" key="13">
    <source>
        <dbReference type="ARBA" id="ARBA00022958"/>
    </source>
</evidence>
<evidence type="ECO:0000256" key="5">
    <source>
        <dbReference type="ARBA" id="ARBA00022449"/>
    </source>
</evidence>
<feature type="transmembrane region" description="Helical" evidence="25">
    <location>
        <begin position="418"/>
        <end position="435"/>
    </location>
</feature>
<evidence type="ECO:0000256" key="3">
    <source>
        <dbReference type="ARBA" id="ARBA00005364"/>
    </source>
</evidence>
<keyword evidence="10" id="KW-0732">Signal</keyword>
<evidence type="ECO:0000256" key="25">
    <source>
        <dbReference type="SAM" id="Phobius"/>
    </source>
</evidence>
<keyword evidence="18 25" id="KW-0472">Membrane</keyword>
<name>A0A6P7KVN8_BETSP</name>
<dbReference type="PANTHER" id="PTHR10846:SF61">
    <property type="entry name" value="SODIUM_POTASSIUM_CALCIUM EXCHANGER 5"/>
    <property type="match status" value="1"/>
</dbReference>
<evidence type="ECO:0000256" key="18">
    <source>
        <dbReference type="ARBA" id="ARBA00023136"/>
    </source>
</evidence>
<keyword evidence="15" id="KW-0333">Golgi apparatus</keyword>
<evidence type="ECO:0000256" key="17">
    <source>
        <dbReference type="ARBA" id="ARBA00023065"/>
    </source>
</evidence>
<evidence type="ECO:0000259" key="26">
    <source>
        <dbReference type="Pfam" id="PF01699"/>
    </source>
</evidence>
<keyword evidence="27" id="KW-1185">Reference proteome</keyword>
<evidence type="ECO:0000313" key="28">
    <source>
        <dbReference type="RefSeq" id="XP_028984654.1"/>
    </source>
</evidence>
<evidence type="ECO:0000256" key="24">
    <source>
        <dbReference type="ARBA" id="ARBA00082809"/>
    </source>
</evidence>
<dbReference type="Pfam" id="PF01699">
    <property type="entry name" value="Na_Ca_ex"/>
    <property type="match status" value="2"/>
</dbReference>
<dbReference type="GO" id="GO:0005262">
    <property type="term" value="F:calcium channel activity"/>
    <property type="evidence" value="ECO:0007669"/>
    <property type="project" value="TreeGrafter"/>
</dbReference>
<dbReference type="AlphaFoldDB" id="A0A6P7KVN8"/>
<dbReference type="GO" id="GO:0042470">
    <property type="term" value="C:melanosome"/>
    <property type="evidence" value="ECO:0007669"/>
    <property type="project" value="UniProtKB-SubCell"/>
</dbReference>
<evidence type="ECO:0000256" key="21">
    <source>
        <dbReference type="ARBA" id="ARBA00058187"/>
    </source>
</evidence>